<evidence type="ECO:0000256" key="2">
    <source>
        <dbReference type="ARBA" id="ARBA00022729"/>
    </source>
</evidence>
<organism evidence="6 7">
    <name type="scientific">Paenibacillus pseudetheri</name>
    <dbReference type="NCBI Taxonomy" id="2897682"/>
    <lineage>
        <taxon>Bacteria</taxon>
        <taxon>Bacillati</taxon>
        <taxon>Bacillota</taxon>
        <taxon>Bacilli</taxon>
        <taxon>Bacillales</taxon>
        <taxon>Paenibacillaceae</taxon>
        <taxon>Paenibacillus</taxon>
    </lineage>
</organism>
<accession>A0ABM9BFI3</accession>
<dbReference type="Proteomes" id="UP000838749">
    <property type="component" value="Unassembled WGS sequence"/>
</dbReference>
<dbReference type="PANTHER" id="PTHR43649">
    <property type="entry name" value="ARABINOSE-BINDING PROTEIN-RELATED"/>
    <property type="match status" value="1"/>
</dbReference>
<keyword evidence="5" id="KW-0449">Lipoprotein</keyword>
<sequence length="582" mass="64900">MRWGLERIALNIDYKLKGENTLKTKRKMLLGTLSTLLLSTVVAGCSGNNSSAPTATAEPAKEGGTAVNTATEAPAADLYELGKEPLEVSFYGNYGWYQMPKWGKDAASKWILDNLKINVTGISSGGNNAQKLQTMIVGNELPDIVWTEKGADVERLRQADMLVPLDEYIDKYPNFKKSLTAGHLELLRSPDGKIYQLPNYYTTQPNGNAGYAINKKIYKELGSPKLETTDDLYAYLNAVKAKFPDVIPFETGLAKDGNGIDQLFSSFKENNLSYTRIYAVPDGDKMASIYKDEGFRESVVFGAKLMREKLMTQDANTQTEDQIREKAMNGKFAVIATFDPMKLLATADEEMKKKNPDEGYMFIKPIYKPGLDQSKITPGTYNQLGWNVATITKNAKNPEAVFAMLDWMTGAEGSMVLNWGPPGPDGYWDGFEADGVTPKFNKEKYLNEPEALSEISGKAGDLVWVGNTVFLDNTKKMMLQTLPADKIDFSNRWQMEVTWASQGDFTEFLNWDPAPDSEEGIIRQSVKDIWLTARAKSMYAKTDAEALAILDKAHDDSMKVGYEKFLDYVTKVWTENKKALGK</sequence>
<keyword evidence="1" id="KW-1003">Cell membrane</keyword>
<dbReference type="InterPro" id="IPR006059">
    <property type="entry name" value="SBP"/>
</dbReference>
<dbReference type="Pfam" id="PF01547">
    <property type="entry name" value="SBP_bac_1"/>
    <property type="match status" value="1"/>
</dbReference>
<evidence type="ECO:0000313" key="7">
    <source>
        <dbReference type="Proteomes" id="UP000838749"/>
    </source>
</evidence>
<gene>
    <name evidence="6" type="ORF">PAECIP111894_03706</name>
</gene>
<keyword evidence="7" id="KW-1185">Reference proteome</keyword>
<evidence type="ECO:0000256" key="5">
    <source>
        <dbReference type="ARBA" id="ARBA00023288"/>
    </source>
</evidence>
<keyword evidence="2" id="KW-0732">Signal</keyword>
<protein>
    <recommendedName>
        <fullName evidence="8">ABC transporter substrate-binding protein</fullName>
    </recommendedName>
</protein>
<keyword evidence="3" id="KW-0472">Membrane</keyword>
<keyword evidence="4" id="KW-0564">Palmitate</keyword>
<dbReference type="EMBL" id="CAKMAB010000021">
    <property type="protein sequence ID" value="CAH1057548.1"/>
    <property type="molecule type" value="Genomic_DNA"/>
</dbReference>
<dbReference type="SUPFAM" id="SSF53850">
    <property type="entry name" value="Periplasmic binding protein-like II"/>
    <property type="match status" value="1"/>
</dbReference>
<evidence type="ECO:0008006" key="8">
    <source>
        <dbReference type="Google" id="ProtNLM"/>
    </source>
</evidence>
<evidence type="ECO:0000256" key="1">
    <source>
        <dbReference type="ARBA" id="ARBA00022475"/>
    </source>
</evidence>
<name>A0ABM9BFI3_9BACL</name>
<comment type="caution">
    <text evidence="6">The sequence shown here is derived from an EMBL/GenBank/DDBJ whole genome shotgun (WGS) entry which is preliminary data.</text>
</comment>
<evidence type="ECO:0000256" key="3">
    <source>
        <dbReference type="ARBA" id="ARBA00023136"/>
    </source>
</evidence>
<evidence type="ECO:0000313" key="6">
    <source>
        <dbReference type="EMBL" id="CAH1057548.1"/>
    </source>
</evidence>
<dbReference type="Gene3D" id="3.40.190.10">
    <property type="entry name" value="Periplasmic binding protein-like II"/>
    <property type="match status" value="2"/>
</dbReference>
<evidence type="ECO:0000256" key="4">
    <source>
        <dbReference type="ARBA" id="ARBA00023139"/>
    </source>
</evidence>
<reference evidence="6" key="1">
    <citation type="submission" date="2021-12" db="EMBL/GenBank/DDBJ databases">
        <authorList>
            <person name="Criscuolo A."/>
        </authorList>
    </citation>
    <scope>NUCLEOTIDE SEQUENCE</scope>
    <source>
        <strain evidence="6">CIP111894</strain>
    </source>
</reference>
<dbReference type="PANTHER" id="PTHR43649:SF33">
    <property type="entry name" value="POLYGALACTURONAN_RHAMNOGALACTURONAN-BINDING PROTEIN YTCQ"/>
    <property type="match status" value="1"/>
</dbReference>
<proteinExistence type="predicted"/>
<dbReference type="InterPro" id="IPR050490">
    <property type="entry name" value="Bact_solute-bd_prot1"/>
</dbReference>